<feature type="non-terminal residue" evidence="1">
    <location>
        <position position="1"/>
    </location>
</feature>
<name>A0A6J4MNS6_9CHLR</name>
<organism evidence="1">
    <name type="scientific">uncultured Chloroflexia bacterium</name>
    <dbReference type="NCBI Taxonomy" id="1672391"/>
    <lineage>
        <taxon>Bacteria</taxon>
        <taxon>Bacillati</taxon>
        <taxon>Chloroflexota</taxon>
        <taxon>Chloroflexia</taxon>
        <taxon>environmental samples</taxon>
    </lineage>
</organism>
<sequence length="61" mass="6694">PVRPLLPCRQRRPAWRAARLRHRPVCGEGDRRAARGDDLGRERRGAGVDVHGCASVAGRGL</sequence>
<proteinExistence type="predicted"/>
<protein>
    <submittedName>
        <fullName evidence="1">Uncharacterized protein</fullName>
    </submittedName>
</protein>
<accession>A0A6J4MNS6</accession>
<dbReference type="EMBL" id="CADCTR010002621">
    <property type="protein sequence ID" value="CAA9363210.1"/>
    <property type="molecule type" value="Genomic_DNA"/>
</dbReference>
<evidence type="ECO:0000313" key="1">
    <source>
        <dbReference type="EMBL" id="CAA9363210.1"/>
    </source>
</evidence>
<reference evidence="1" key="1">
    <citation type="submission" date="2020-02" db="EMBL/GenBank/DDBJ databases">
        <authorList>
            <person name="Meier V. D."/>
        </authorList>
    </citation>
    <scope>NUCLEOTIDE SEQUENCE</scope>
    <source>
        <strain evidence="1">AVDCRST_MAG93</strain>
    </source>
</reference>
<feature type="non-terminal residue" evidence="1">
    <location>
        <position position="61"/>
    </location>
</feature>
<dbReference type="AlphaFoldDB" id="A0A6J4MNS6"/>
<gene>
    <name evidence="1" type="ORF">AVDCRST_MAG93-7778</name>
</gene>